<gene>
    <name evidence="3" type="ORF">ACFOLC_05240</name>
</gene>
<evidence type="ECO:0000259" key="2">
    <source>
        <dbReference type="Pfam" id="PF20335"/>
    </source>
</evidence>
<name>A0ABV7RLB4_9GAMM</name>
<evidence type="ECO:0000313" key="3">
    <source>
        <dbReference type="EMBL" id="MFC3550414.1"/>
    </source>
</evidence>
<evidence type="ECO:0000313" key="4">
    <source>
        <dbReference type="Proteomes" id="UP001595740"/>
    </source>
</evidence>
<keyword evidence="4" id="KW-1185">Reference proteome</keyword>
<feature type="region of interest" description="Disordered" evidence="1">
    <location>
        <begin position="1"/>
        <end position="27"/>
    </location>
</feature>
<dbReference type="Proteomes" id="UP001595740">
    <property type="component" value="Unassembled WGS sequence"/>
</dbReference>
<comment type="caution">
    <text evidence="3">The sequence shown here is derived from an EMBL/GenBank/DDBJ whole genome shotgun (WGS) entry which is preliminary data.</text>
</comment>
<reference evidence="4" key="1">
    <citation type="journal article" date="2019" name="Int. J. Syst. Evol. Microbiol.">
        <title>The Global Catalogue of Microorganisms (GCM) 10K type strain sequencing project: providing services to taxonomists for standard genome sequencing and annotation.</title>
        <authorList>
            <consortium name="The Broad Institute Genomics Platform"/>
            <consortium name="The Broad Institute Genome Sequencing Center for Infectious Disease"/>
            <person name="Wu L."/>
            <person name="Ma J."/>
        </authorList>
    </citation>
    <scope>NUCLEOTIDE SEQUENCE [LARGE SCALE GENOMIC DNA]</scope>
    <source>
        <strain evidence="4">KCTC 42875</strain>
    </source>
</reference>
<dbReference type="RefSeq" id="WP_386758180.1">
    <property type="nucleotide sequence ID" value="NZ_JBHRXK010000002.1"/>
</dbReference>
<proteinExistence type="predicted"/>
<dbReference type="Pfam" id="PF20335">
    <property type="entry name" value="DUF6630"/>
    <property type="match status" value="1"/>
</dbReference>
<protein>
    <recommendedName>
        <fullName evidence="2">DUF6630 domain-containing protein</fullName>
    </recommendedName>
</protein>
<dbReference type="EMBL" id="JBHRXK010000002">
    <property type="protein sequence ID" value="MFC3550414.1"/>
    <property type="molecule type" value="Genomic_DNA"/>
</dbReference>
<sequence>MNLPDHEFDPDDNFADGFDPDRATDDDEATTEALVWQLLLLINPGDEETALQQFSAYRDALAEGDADDSEPVWLLKDAIDWVSGFHVDAGDAGSFIDAVAELAARWNLRIDWGVDDAGDDDFLDSTDVPALMANAYDRLREHGYTLWTWNTGGEVHAGWIALQRDDEAMQAVAAALGIELRPGSDAF</sequence>
<evidence type="ECO:0000256" key="1">
    <source>
        <dbReference type="SAM" id="MobiDB-lite"/>
    </source>
</evidence>
<accession>A0ABV7RLB4</accession>
<feature type="domain" description="DUF6630" evidence="2">
    <location>
        <begin position="35"/>
        <end position="182"/>
    </location>
</feature>
<dbReference type="InterPro" id="IPR046582">
    <property type="entry name" value="DUF6630"/>
</dbReference>
<organism evidence="3 4">
    <name type="scientific">Lysobacter cavernae</name>
    <dbReference type="NCBI Taxonomy" id="1685901"/>
    <lineage>
        <taxon>Bacteria</taxon>
        <taxon>Pseudomonadati</taxon>
        <taxon>Pseudomonadota</taxon>
        <taxon>Gammaproteobacteria</taxon>
        <taxon>Lysobacterales</taxon>
        <taxon>Lysobacteraceae</taxon>
        <taxon>Lysobacter</taxon>
    </lineage>
</organism>